<dbReference type="GO" id="GO:0006886">
    <property type="term" value="P:intracellular protein transport"/>
    <property type="evidence" value="ECO:0007669"/>
    <property type="project" value="TreeGrafter"/>
</dbReference>
<organism evidence="10 11">
    <name type="scientific">Mucor circinelloides f. lusitanicus</name>
    <name type="common">Mucor racemosus var. lusitanicus</name>
    <dbReference type="NCBI Taxonomy" id="29924"/>
    <lineage>
        <taxon>Eukaryota</taxon>
        <taxon>Fungi</taxon>
        <taxon>Fungi incertae sedis</taxon>
        <taxon>Mucoromycota</taxon>
        <taxon>Mucoromycotina</taxon>
        <taxon>Mucoromycetes</taxon>
        <taxon>Mucorales</taxon>
        <taxon>Mucorineae</taxon>
        <taxon>Mucoraceae</taxon>
        <taxon>Mucor</taxon>
    </lineage>
</organism>
<dbReference type="AlphaFoldDB" id="A0A8H4F759"/>
<dbReference type="PANTHER" id="PTHR19957:SF307">
    <property type="entry name" value="PROTEIN SSO1-RELATED"/>
    <property type="match status" value="1"/>
</dbReference>
<dbReference type="EMBL" id="JAAECE010000001">
    <property type="protein sequence ID" value="KAF1807484.1"/>
    <property type="molecule type" value="Genomic_DNA"/>
</dbReference>
<dbReference type="InterPro" id="IPR045242">
    <property type="entry name" value="Syntaxin"/>
</dbReference>
<keyword evidence="6 8" id="KW-0472">Membrane</keyword>
<dbReference type="PANTHER" id="PTHR19957">
    <property type="entry name" value="SYNTAXIN"/>
    <property type="match status" value="1"/>
</dbReference>
<feature type="transmembrane region" description="Helical" evidence="8">
    <location>
        <begin position="317"/>
        <end position="338"/>
    </location>
</feature>
<evidence type="ECO:0000256" key="3">
    <source>
        <dbReference type="ARBA" id="ARBA00022692"/>
    </source>
</evidence>
<gene>
    <name evidence="10" type="ORF">FB192DRAFT_1356015</name>
</gene>
<dbReference type="GO" id="GO:0048278">
    <property type="term" value="P:vesicle docking"/>
    <property type="evidence" value="ECO:0007669"/>
    <property type="project" value="TreeGrafter"/>
</dbReference>
<keyword evidence="5" id="KW-0175">Coiled coil</keyword>
<evidence type="ECO:0000256" key="8">
    <source>
        <dbReference type="SAM" id="Phobius"/>
    </source>
</evidence>
<evidence type="ECO:0000259" key="9">
    <source>
        <dbReference type="PROSITE" id="PS50192"/>
    </source>
</evidence>
<comment type="subcellular location">
    <subcellularLocation>
        <location evidence="1">Membrane</location>
        <topology evidence="1">Single-pass type IV membrane protein</topology>
    </subcellularLocation>
</comment>
<dbReference type="InterPro" id="IPR010989">
    <property type="entry name" value="SNARE"/>
</dbReference>
<feature type="domain" description="T-SNARE coiled-coil homology" evidence="9">
    <location>
        <begin position="243"/>
        <end position="305"/>
    </location>
</feature>
<evidence type="ECO:0000256" key="5">
    <source>
        <dbReference type="ARBA" id="ARBA00023054"/>
    </source>
</evidence>
<sequence>MSNKNTRYTISRDRMADLRGGSDSTDAFGPTRTPGSNGNQRYQQTTTTTYESRPSAYEMEERHHTQTAVAPAAQSDISTMEGFLAEVDDISSSIKSINRNIDLISDLHDSSLVSINEQQWKQNSRQLSQFVEDTSSMNNNIKNRIKALESSNARHPKNSDLNIRRAQVARIKKEFITCIQRYKDVEAAFNQKYRQRVERQIRIVNQDVTAEEVDAIIDSDQQNQIFAQSLMQNSRSGQAKAVLSEVQTRHDDIKRIQKTILELAQLFEDMQMMVEEQGQVFDQIENNAENTQTDLEQGVKHVDRAIILARSTRAKKWCCFFIIIILAVVIAILVWWFGFGHPGVGGNNNNNNNNSSGN</sequence>
<dbReference type="Pfam" id="PF00804">
    <property type="entry name" value="Syntaxin"/>
    <property type="match status" value="1"/>
</dbReference>
<dbReference type="InterPro" id="IPR000727">
    <property type="entry name" value="T_SNARE_dom"/>
</dbReference>
<dbReference type="InterPro" id="IPR006011">
    <property type="entry name" value="Syntaxin_N"/>
</dbReference>
<comment type="caution">
    <text evidence="10">The sequence shown here is derived from an EMBL/GenBank/DDBJ whole genome shotgun (WGS) entry which is preliminary data.</text>
</comment>
<keyword evidence="4 8" id="KW-1133">Transmembrane helix</keyword>
<dbReference type="GO" id="GO:0012505">
    <property type="term" value="C:endomembrane system"/>
    <property type="evidence" value="ECO:0007669"/>
    <property type="project" value="TreeGrafter"/>
</dbReference>
<evidence type="ECO:0000256" key="2">
    <source>
        <dbReference type="ARBA" id="ARBA00009063"/>
    </source>
</evidence>
<dbReference type="SMART" id="SM00503">
    <property type="entry name" value="SynN"/>
    <property type="match status" value="1"/>
</dbReference>
<proteinExistence type="inferred from homology"/>
<reference evidence="10 11" key="1">
    <citation type="submission" date="2019-09" db="EMBL/GenBank/DDBJ databases">
        <authorList>
            <consortium name="DOE Joint Genome Institute"/>
            <person name="Mondo S.J."/>
            <person name="Navarro-Mendoza M.I."/>
            <person name="Perez-Arques C."/>
            <person name="Panchal S."/>
            <person name="Nicolas F.E."/>
            <person name="Ganguly P."/>
            <person name="Pangilinan J."/>
            <person name="Grigoriev I."/>
            <person name="Heitman J."/>
            <person name="Sanya K."/>
            <person name="Garre V."/>
        </authorList>
    </citation>
    <scope>NUCLEOTIDE SEQUENCE [LARGE SCALE GENOMIC DNA]</scope>
    <source>
        <strain evidence="10 11">MU402</strain>
    </source>
</reference>
<dbReference type="CDD" id="cd15849">
    <property type="entry name" value="SNARE_Sso1"/>
    <property type="match status" value="1"/>
</dbReference>
<accession>A0A8H4F759</accession>
<dbReference type="FunFam" id="1.20.58.70:FF:000008">
    <property type="entry name" value="Syntaxin family protein"/>
    <property type="match status" value="1"/>
</dbReference>
<dbReference type="SUPFAM" id="SSF47661">
    <property type="entry name" value="t-snare proteins"/>
    <property type="match status" value="1"/>
</dbReference>
<protein>
    <submittedName>
        <fullName evidence="10">t-SNARE</fullName>
    </submittedName>
</protein>
<dbReference type="GO" id="GO:0006906">
    <property type="term" value="P:vesicle fusion"/>
    <property type="evidence" value="ECO:0007669"/>
    <property type="project" value="TreeGrafter"/>
</dbReference>
<dbReference type="Proteomes" id="UP000469890">
    <property type="component" value="Unassembled WGS sequence"/>
</dbReference>
<dbReference type="GO" id="GO:0031201">
    <property type="term" value="C:SNARE complex"/>
    <property type="evidence" value="ECO:0007669"/>
    <property type="project" value="TreeGrafter"/>
</dbReference>
<evidence type="ECO:0000256" key="4">
    <source>
        <dbReference type="ARBA" id="ARBA00022989"/>
    </source>
</evidence>
<evidence type="ECO:0000256" key="7">
    <source>
        <dbReference type="SAM" id="MobiDB-lite"/>
    </source>
</evidence>
<dbReference type="SMART" id="SM00397">
    <property type="entry name" value="t_SNARE"/>
    <property type="match status" value="1"/>
</dbReference>
<dbReference type="GO" id="GO:0005484">
    <property type="term" value="F:SNAP receptor activity"/>
    <property type="evidence" value="ECO:0007669"/>
    <property type="project" value="TreeGrafter"/>
</dbReference>
<evidence type="ECO:0000313" key="10">
    <source>
        <dbReference type="EMBL" id="KAF1807484.1"/>
    </source>
</evidence>
<feature type="region of interest" description="Disordered" evidence="7">
    <location>
        <begin position="1"/>
        <end position="53"/>
    </location>
</feature>
<evidence type="ECO:0000256" key="1">
    <source>
        <dbReference type="ARBA" id="ARBA00004211"/>
    </source>
</evidence>
<dbReference type="GO" id="GO:0006887">
    <property type="term" value="P:exocytosis"/>
    <property type="evidence" value="ECO:0007669"/>
    <property type="project" value="TreeGrafter"/>
</dbReference>
<keyword evidence="3 8" id="KW-0812">Transmembrane</keyword>
<dbReference type="PROSITE" id="PS50192">
    <property type="entry name" value="T_SNARE"/>
    <property type="match status" value="1"/>
</dbReference>
<evidence type="ECO:0000313" key="11">
    <source>
        <dbReference type="Proteomes" id="UP000469890"/>
    </source>
</evidence>
<name>A0A8H4F759_MUCCL</name>
<dbReference type="GO" id="GO:0000149">
    <property type="term" value="F:SNARE binding"/>
    <property type="evidence" value="ECO:0007669"/>
    <property type="project" value="TreeGrafter"/>
</dbReference>
<dbReference type="Gene3D" id="1.20.58.70">
    <property type="match status" value="1"/>
</dbReference>
<evidence type="ECO:0000256" key="6">
    <source>
        <dbReference type="ARBA" id="ARBA00023136"/>
    </source>
</evidence>
<comment type="similarity">
    <text evidence="2">Belongs to the syntaxin family.</text>
</comment>
<dbReference type="GO" id="GO:0005886">
    <property type="term" value="C:plasma membrane"/>
    <property type="evidence" value="ECO:0007669"/>
    <property type="project" value="TreeGrafter"/>
</dbReference>
<dbReference type="Pfam" id="PF05739">
    <property type="entry name" value="SNARE"/>
    <property type="match status" value="1"/>
</dbReference>